<reference evidence="2 3" key="1">
    <citation type="journal article" date="2024" name="bioRxiv">
        <title>A reference genome for Trichogramma kaykai: A tiny desert-dwelling parasitoid wasp with competing sex-ratio distorters.</title>
        <authorList>
            <person name="Culotta J."/>
            <person name="Lindsey A.R."/>
        </authorList>
    </citation>
    <scope>NUCLEOTIDE SEQUENCE [LARGE SCALE GENOMIC DNA]</scope>
    <source>
        <strain evidence="2 3">KSX58</strain>
    </source>
</reference>
<gene>
    <name evidence="2" type="ORF">TKK_006022</name>
</gene>
<dbReference type="Proteomes" id="UP001627154">
    <property type="component" value="Unassembled WGS sequence"/>
</dbReference>
<dbReference type="AlphaFoldDB" id="A0ABD2X669"/>
<dbReference type="EMBL" id="JBJJXI010000050">
    <property type="protein sequence ID" value="KAL3400892.1"/>
    <property type="molecule type" value="Genomic_DNA"/>
</dbReference>
<proteinExistence type="predicted"/>
<protein>
    <submittedName>
        <fullName evidence="2">Uncharacterized protein</fullName>
    </submittedName>
</protein>
<evidence type="ECO:0000313" key="2">
    <source>
        <dbReference type="EMBL" id="KAL3400892.1"/>
    </source>
</evidence>
<comment type="caution">
    <text evidence="2">The sequence shown here is derived from an EMBL/GenBank/DDBJ whole genome shotgun (WGS) entry which is preliminary data.</text>
</comment>
<sequence length="183" mass="19032">MRRSSSCRGLLRPADHAISGRVCEPAGKSVEDQRSPPSTSTPAPNGGEGLPWSWRHRMRRDAHSIISSSPSLCSGNQPSSSGNRSYQMGLSRYVMHGPGRATGSSVSSSLAGDGYGDRGVGVPGGLNRLGQAAVLAPSSSSTMSLPHHLDVSFSSVVFAIAAAGNIDLLADEDDLFAIAREVD</sequence>
<evidence type="ECO:0000256" key="1">
    <source>
        <dbReference type="SAM" id="MobiDB-lite"/>
    </source>
</evidence>
<keyword evidence="3" id="KW-1185">Reference proteome</keyword>
<organism evidence="2 3">
    <name type="scientific">Trichogramma kaykai</name>
    <dbReference type="NCBI Taxonomy" id="54128"/>
    <lineage>
        <taxon>Eukaryota</taxon>
        <taxon>Metazoa</taxon>
        <taxon>Ecdysozoa</taxon>
        <taxon>Arthropoda</taxon>
        <taxon>Hexapoda</taxon>
        <taxon>Insecta</taxon>
        <taxon>Pterygota</taxon>
        <taxon>Neoptera</taxon>
        <taxon>Endopterygota</taxon>
        <taxon>Hymenoptera</taxon>
        <taxon>Apocrita</taxon>
        <taxon>Proctotrupomorpha</taxon>
        <taxon>Chalcidoidea</taxon>
        <taxon>Trichogrammatidae</taxon>
        <taxon>Trichogramma</taxon>
    </lineage>
</organism>
<name>A0ABD2X669_9HYME</name>
<accession>A0ABD2X669</accession>
<evidence type="ECO:0000313" key="3">
    <source>
        <dbReference type="Proteomes" id="UP001627154"/>
    </source>
</evidence>
<feature type="region of interest" description="Disordered" evidence="1">
    <location>
        <begin position="1"/>
        <end position="53"/>
    </location>
</feature>